<organism evidence="1 2">
    <name type="scientific">Prauserella marina</name>
    <dbReference type="NCBI Taxonomy" id="530584"/>
    <lineage>
        <taxon>Bacteria</taxon>
        <taxon>Bacillati</taxon>
        <taxon>Actinomycetota</taxon>
        <taxon>Actinomycetes</taxon>
        <taxon>Pseudonocardiales</taxon>
        <taxon>Pseudonocardiaceae</taxon>
        <taxon>Prauserella</taxon>
    </lineage>
</organism>
<proteinExistence type="predicted"/>
<reference evidence="1 2" key="1">
    <citation type="submission" date="2016-10" db="EMBL/GenBank/DDBJ databases">
        <authorList>
            <person name="de Groot N.N."/>
        </authorList>
    </citation>
    <scope>NUCLEOTIDE SEQUENCE [LARGE SCALE GENOMIC DNA]</scope>
    <source>
        <strain evidence="1 2">CGMCC 4.5506</strain>
    </source>
</reference>
<dbReference type="NCBIfam" id="TIGR03086">
    <property type="entry name" value="TIGR03086 family metal-binding protein"/>
    <property type="match status" value="1"/>
</dbReference>
<dbReference type="InterPro" id="IPR034660">
    <property type="entry name" value="DinB/YfiT-like"/>
</dbReference>
<dbReference type="InterPro" id="IPR017520">
    <property type="entry name" value="CHP03086"/>
</dbReference>
<dbReference type="InterPro" id="IPR017517">
    <property type="entry name" value="Maleyloyr_isom"/>
</dbReference>
<dbReference type="InterPro" id="IPR024344">
    <property type="entry name" value="MDMPI_metal-binding"/>
</dbReference>
<evidence type="ECO:0000313" key="2">
    <source>
        <dbReference type="Proteomes" id="UP000199494"/>
    </source>
</evidence>
<dbReference type="STRING" id="530584.SAMN05421630_104163"/>
<dbReference type="AlphaFoldDB" id="A0A1G6Q002"/>
<evidence type="ECO:0000313" key="1">
    <source>
        <dbReference type="EMBL" id="SDC85782.1"/>
    </source>
</evidence>
<dbReference type="Gene3D" id="1.20.120.450">
    <property type="entry name" value="dinb family like domain"/>
    <property type="match status" value="1"/>
</dbReference>
<keyword evidence="2" id="KW-1185">Reference proteome</keyword>
<protein>
    <submittedName>
        <fullName evidence="1">TIGR03086 family protein</fullName>
    </submittedName>
</protein>
<dbReference type="Proteomes" id="UP000199494">
    <property type="component" value="Unassembled WGS sequence"/>
</dbReference>
<sequence>MTRFFKTERVCAGCTCRMSEQVRGALRSAAAEFHRIVEGIRPDQLTAPTPCTDYDVKALCNHLLYWGPRLASAARKQPPPGADGGESSADLVRSDWAERLGKQTEDLLDALSADEAWQGTTSMGGPSRPASMIGAMVLCELVLHGWDLAKATRQRPPDAEDAAEAIERVMADMAEQGRLMKVFGDEVAVGAAASSLEKALGAAGRSPSWSPQA</sequence>
<name>A0A1G6Q002_9PSEU</name>
<dbReference type="EMBL" id="FMZE01000004">
    <property type="protein sequence ID" value="SDC85782.1"/>
    <property type="molecule type" value="Genomic_DNA"/>
</dbReference>
<gene>
    <name evidence="1" type="ORF">SAMN05421630_104163</name>
</gene>
<dbReference type="SUPFAM" id="SSF109854">
    <property type="entry name" value="DinB/YfiT-like putative metalloenzymes"/>
    <property type="match status" value="1"/>
</dbReference>
<dbReference type="Pfam" id="PF11716">
    <property type="entry name" value="MDMPI_N"/>
    <property type="match status" value="1"/>
</dbReference>
<dbReference type="NCBIfam" id="TIGR03083">
    <property type="entry name" value="maleylpyruvate isomerase family mycothiol-dependent enzyme"/>
    <property type="match status" value="1"/>
</dbReference>
<accession>A0A1G6Q002</accession>
<dbReference type="GO" id="GO:0046872">
    <property type="term" value="F:metal ion binding"/>
    <property type="evidence" value="ECO:0007669"/>
    <property type="project" value="InterPro"/>
</dbReference>